<evidence type="ECO:0000256" key="3">
    <source>
        <dbReference type="ARBA" id="ARBA00022605"/>
    </source>
</evidence>
<keyword evidence="3" id="KW-0028">Amino-acid biosynthesis</keyword>
<comment type="pathway">
    <text evidence="1">Amino-acid biosynthesis; L-histidine biosynthesis; L-histidine from 5-phospho-alpha-D-ribose 1-diphosphate: step 5/9.</text>
</comment>
<feature type="domain" description="Glutamine amidotransferase" evidence="10">
    <location>
        <begin position="2"/>
        <end position="127"/>
    </location>
</feature>
<dbReference type="GO" id="GO:0000105">
    <property type="term" value="P:L-histidine biosynthetic process"/>
    <property type="evidence" value="ECO:0007669"/>
    <property type="project" value="UniProtKB-UniPathway"/>
</dbReference>
<dbReference type="GO" id="GO:0004359">
    <property type="term" value="F:glutaminase activity"/>
    <property type="evidence" value="ECO:0007669"/>
    <property type="project" value="UniProtKB-EC"/>
</dbReference>
<keyword evidence="4" id="KW-0378">Hydrolase</keyword>
<keyword evidence="5" id="KW-0315">Glutamine amidotransferase</keyword>
<evidence type="ECO:0000256" key="6">
    <source>
        <dbReference type="ARBA" id="ARBA00023102"/>
    </source>
</evidence>
<dbReference type="PROSITE" id="PS51273">
    <property type="entry name" value="GATASE_TYPE_1"/>
    <property type="match status" value="1"/>
</dbReference>
<name>X1TAT5_9ZZZZ</name>
<dbReference type="InterPro" id="IPR017926">
    <property type="entry name" value="GATASE"/>
</dbReference>
<dbReference type="SUPFAM" id="SSF52317">
    <property type="entry name" value="Class I glutamine amidotransferase-like"/>
    <property type="match status" value="1"/>
</dbReference>
<accession>X1TAT5</accession>
<dbReference type="InterPro" id="IPR029062">
    <property type="entry name" value="Class_I_gatase-like"/>
</dbReference>
<comment type="catalytic activity">
    <reaction evidence="8">
        <text>5-[(5-phospho-1-deoxy-D-ribulos-1-ylimino)methylamino]-1-(5-phospho-beta-D-ribosyl)imidazole-4-carboxamide + L-glutamine = D-erythro-1-(imidazol-4-yl)glycerol 3-phosphate + 5-amino-1-(5-phospho-beta-D-ribosyl)imidazole-4-carboxamide + L-glutamate + H(+)</text>
        <dbReference type="Rhea" id="RHEA:24793"/>
        <dbReference type="ChEBI" id="CHEBI:15378"/>
        <dbReference type="ChEBI" id="CHEBI:29985"/>
        <dbReference type="ChEBI" id="CHEBI:58278"/>
        <dbReference type="ChEBI" id="CHEBI:58359"/>
        <dbReference type="ChEBI" id="CHEBI:58475"/>
        <dbReference type="ChEBI" id="CHEBI:58525"/>
        <dbReference type="EC" id="4.3.2.10"/>
    </reaction>
</comment>
<keyword evidence="7" id="KW-0456">Lyase</keyword>
<dbReference type="PANTHER" id="PTHR42701">
    <property type="entry name" value="IMIDAZOLE GLYCEROL PHOSPHATE SYNTHASE SUBUNIT HISH"/>
    <property type="match status" value="1"/>
</dbReference>
<evidence type="ECO:0000256" key="9">
    <source>
        <dbReference type="ARBA" id="ARBA00049534"/>
    </source>
</evidence>
<protein>
    <recommendedName>
        <fullName evidence="10">Glutamine amidotransferase domain-containing protein</fullName>
    </recommendedName>
</protein>
<dbReference type="NCBIfam" id="TIGR01855">
    <property type="entry name" value="IMP_synth_hisH"/>
    <property type="match status" value="1"/>
</dbReference>
<gene>
    <name evidence="11" type="ORF">S12H4_28304</name>
</gene>
<dbReference type="GO" id="GO:0000107">
    <property type="term" value="F:imidazoleglycerol-phosphate synthase activity"/>
    <property type="evidence" value="ECO:0007669"/>
    <property type="project" value="TreeGrafter"/>
</dbReference>
<dbReference type="GO" id="GO:0016829">
    <property type="term" value="F:lyase activity"/>
    <property type="evidence" value="ECO:0007669"/>
    <property type="project" value="UniProtKB-KW"/>
</dbReference>
<evidence type="ECO:0000256" key="8">
    <source>
        <dbReference type="ARBA" id="ARBA00047838"/>
    </source>
</evidence>
<proteinExistence type="predicted"/>
<sequence length="144" mass="15950">GVPILGICLGAQIIFESSEEGNQVCLGLVPGTTARFQLRDKLLKIPHMGWNEAKVVQPHPVLDCIKGGDEFYFVHSFYPQPAEEKNIYAVTHYGNDFCSAVGCKSLFATQFHPEKSGRLGLQLLERFVRWDGMIPIELAESGGQ</sequence>
<dbReference type="InterPro" id="IPR010139">
    <property type="entry name" value="Imidazole-glycPsynth_HisH"/>
</dbReference>
<reference evidence="11" key="1">
    <citation type="journal article" date="2014" name="Front. Microbiol.">
        <title>High frequency of phylogenetically diverse reductive dehalogenase-homologous genes in deep subseafloor sedimentary metagenomes.</title>
        <authorList>
            <person name="Kawai M."/>
            <person name="Futagami T."/>
            <person name="Toyoda A."/>
            <person name="Takaki Y."/>
            <person name="Nishi S."/>
            <person name="Hori S."/>
            <person name="Arai W."/>
            <person name="Tsubouchi T."/>
            <person name="Morono Y."/>
            <person name="Uchiyama I."/>
            <person name="Ito T."/>
            <person name="Fujiyama A."/>
            <person name="Inagaki F."/>
            <person name="Takami H."/>
        </authorList>
    </citation>
    <scope>NUCLEOTIDE SEQUENCE</scope>
    <source>
        <strain evidence="11">Expedition CK06-06</strain>
    </source>
</reference>
<evidence type="ECO:0000256" key="4">
    <source>
        <dbReference type="ARBA" id="ARBA00022801"/>
    </source>
</evidence>
<dbReference type="EMBL" id="BARW01016227">
    <property type="protein sequence ID" value="GAJ02399.1"/>
    <property type="molecule type" value="Genomic_DNA"/>
</dbReference>
<comment type="catalytic activity">
    <reaction evidence="9">
        <text>L-glutamine + H2O = L-glutamate + NH4(+)</text>
        <dbReference type="Rhea" id="RHEA:15889"/>
        <dbReference type="ChEBI" id="CHEBI:15377"/>
        <dbReference type="ChEBI" id="CHEBI:28938"/>
        <dbReference type="ChEBI" id="CHEBI:29985"/>
        <dbReference type="ChEBI" id="CHEBI:58359"/>
        <dbReference type="EC" id="3.5.1.2"/>
    </reaction>
</comment>
<evidence type="ECO:0000259" key="10">
    <source>
        <dbReference type="Pfam" id="PF00117"/>
    </source>
</evidence>
<comment type="subunit">
    <text evidence="2">Heterodimer of HisH and HisF.</text>
</comment>
<evidence type="ECO:0000256" key="7">
    <source>
        <dbReference type="ARBA" id="ARBA00023239"/>
    </source>
</evidence>
<dbReference type="PANTHER" id="PTHR42701:SF1">
    <property type="entry name" value="IMIDAZOLE GLYCEROL PHOSPHATE SYNTHASE SUBUNIT HISH"/>
    <property type="match status" value="1"/>
</dbReference>
<evidence type="ECO:0000256" key="1">
    <source>
        <dbReference type="ARBA" id="ARBA00005091"/>
    </source>
</evidence>
<comment type="caution">
    <text evidence="11">The sequence shown here is derived from an EMBL/GenBank/DDBJ whole genome shotgun (WGS) entry which is preliminary data.</text>
</comment>
<evidence type="ECO:0000256" key="5">
    <source>
        <dbReference type="ARBA" id="ARBA00022962"/>
    </source>
</evidence>
<keyword evidence="6" id="KW-0368">Histidine biosynthesis</keyword>
<dbReference type="UniPathway" id="UPA00031">
    <property type="reaction ID" value="UER00010"/>
</dbReference>
<organism evidence="11">
    <name type="scientific">marine sediment metagenome</name>
    <dbReference type="NCBI Taxonomy" id="412755"/>
    <lineage>
        <taxon>unclassified sequences</taxon>
        <taxon>metagenomes</taxon>
        <taxon>ecological metagenomes</taxon>
    </lineage>
</organism>
<dbReference type="AlphaFoldDB" id="X1TAT5"/>
<evidence type="ECO:0000313" key="11">
    <source>
        <dbReference type="EMBL" id="GAJ02399.1"/>
    </source>
</evidence>
<dbReference type="Gene3D" id="3.40.50.880">
    <property type="match status" value="1"/>
</dbReference>
<evidence type="ECO:0000256" key="2">
    <source>
        <dbReference type="ARBA" id="ARBA00011152"/>
    </source>
</evidence>
<dbReference type="Pfam" id="PF00117">
    <property type="entry name" value="GATase"/>
    <property type="match status" value="1"/>
</dbReference>
<feature type="non-terminal residue" evidence="11">
    <location>
        <position position="1"/>
    </location>
</feature>